<dbReference type="PANTHER" id="PTHR22696">
    <property type="entry name" value="E3 UBIQUITIN-PROTEIN LIGASE RNF26"/>
    <property type="match status" value="1"/>
</dbReference>
<dbReference type="AlphaFoldDB" id="A0A9W8XIM5"/>
<feature type="transmembrane region" description="Helical" evidence="2">
    <location>
        <begin position="371"/>
        <end position="396"/>
    </location>
</feature>
<keyword evidence="4" id="KW-1185">Reference proteome</keyword>
<dbReference type="Proteomes" id="UP001140513">
    <property type="component" value="Unassembled WGS sequence"/>
</dbReference>
<dbReference type="PANTHER" id="PTHR22696:SF1">
    <property type="entry name" value="E3 UBIQUITIN-PROTEIN LIGASE RNF26"/>
    <property type="match status" value="1"/>
</dbReference>
<feature type="compositionally biased region" description="Polar residues" evidence="1">
    <location>
        <begin position="693"/>
        <end position="702"/>
    </location>
</feature>
<dbReference type="GO" id="GO:0061630">
    <property type="term" value="F:ubiquitin protein ligase activity"/>
    <property type="evidence" value="ECO:0007669"/>
    <property type="project" value="TreeGrafter"/>
</dbReference>
<proteinExistence type="predicted"/>
<name>A0A9W8XIM5_9PLEO</name>
<dbReference type="RefSeq" id="XP_056069913.1">
    <property type="nucleotide sequence ID" value="XM_056215666.1"/>
</dbReference>
<evidence type="ECO:0000313" key="3">
    <source>
        <dbReference type="EMBL" id="KAJ4351557.1"/>
    </source>
</evidence>
<dbReference type="GO" id="GO:0016567">
    <property type="term" value="P:protein ubiquitination"/>
    <property type="evidence" value="ECO:0007669"/>
    <property type="project" value="TreeGrafter"/>
</dbReference>
<evidence type="ECO:0000313" key="4">
    <source>
        <dbReference type="Proteomes" id="UP001140513"/>
    </source>
</evidence>
<accession>A0A9W8XIM5</accession>
<dbReference type="EMBL" id="JAPEUX010000005">
    <property type="protein sequence ID" value="KAJ4351557.1"/>
    <property type="molecule type" value="Genomic_DNA"/>
</dbReference>
<keyword evidence="2" id="KW-1133">Transmembrane helix</keyword>
<organism evidence="3 4">
    <name type="scientific">Didymosphaeria variabile</name>
    <dbReference type="NCBI Taxonomy" id="1932322"/>
    <lineage>
        <taxon>Eukaryota</taxon>
        <taxon>Fungi</taxon>
        <taxon>Dikarya</taxon>
        <taxon>Ascomycota</taxon>
        <taxon>Pezizomycotina</taxon>
        <taxon>Dothideomycetes</taxon>
        <taxon>Pleosporomycetidae</taxon>
        <taxon>Pleosporales</taxon>
        <taxon>Massarineae</taxon>
        <taxon>Didymosphaeriaceae</taxon>
        <taxon>Didymosphaeria</taxon>
    </lineage>
</organism>
<keyword evidence="2" id="KW-0812">Transmembrane</keyword>
<dbReference type="GO" id="GO:0006511">
    <property type="term" value="P:ubiquitin-dependent protein catabolic process"/>
    <property type="evidence" value="ECO:0007669"/>
    <property type="project" value="TreeGrafter"/>
</dbReference>
<feature type="transmembrane region" description="Helical" evidence="2">
    <location>
        <begin position="331"/>
        <end position="350"/>
    </location>
</feature>
<dbReference type="GeneID" id="80910430"/>
<evidence type="ECO:0000256" key="1">
    <source>
        <dbReference type="SAM" id="MobiDB-lite"/>
    </source>
</evidence>
<evidence type="ECO:0000256" key="2">
    <source>
        <dbReference type="SAM" id="Phobius"/>
    </source>
</evidence>
<feature type="transmembrane region" description="Helical" evidence="2">
    <location>
        <begin position="90"/>
        <end position="107"/>
    </location>
</feature>
<comment type="caution">
    <text evidence="3">The sequence shown here is derived from an EMBL/GenBank/DDBJ whole genome shotgun (WGS) entry which is preliminary data.</text>
</comment>
<keyword evidence="2" id="KW-0472">Membrane</keyword>
<feature type="transmembrane region" description="Helical" evidence="2">
    <location>
        <begin position="119"/>
        <end position="137"/>
    </location>
</feature>
<gene>
    <name evidence="3" type="ORF">N0V89_006900</name>
</gene>
<sequence>MAVPRLLSKAGALGEHIDSVFGKIRSGGSIIAEPTFANLTNATAATTSGKFVQESVAAAANAGLALQDDMNIFQALKNVGSFFSYITSKWAIATFSIAILLNRTYFYASSRVPLSFDRLHLRLALYLLPLLLFVYRIQSVLQAIRCQTNPNWTSMQYGPTGRQLDTDFAGDGGFLWRASSALLFWEDVESSCKAVKMFPIAPDSTRPAGSLALLWPLFISLGFGQFVETLSCALQGRHPVPEVGMTIFEHSLAFAEAEAVVSRPFTLDSTQFFKPQKLLTPDSTELTLTRATISSFANVPPEVLLISLISSVSHFSSNFLAIIGYRARFRLVTTAIWGAAYMATFAWSVIRFATNDFDSGRHVGILRFPTVCMVGFIPHLVIIAGILCCGVIYLLALGITVLNPPPGQPNATWRERFVTAYGNLHANIHLSAITPLSVSWNEDFYTAVLKVGLTVLTAASEAVFLNEAMRVNVHSSTWLERKRYHETAARRRQVGQKSNNAVGVDAQADTGYARERKTRDADASSPDAMEALGQQDHGVGLQHRQGRWTLTLRFLRGILALLLFVQARLLVAIMQKLHITWRPQWLVRLSQQRLNEEAKRRQGVPPSEREPWLVVDDITGRKSRRRADISFDVEAVTRERLQSTGAYDERGPSDSEAHISNYLYDWWRGGGKWGDLDTSGDYVPSSADDDDTTSIMSFSTTSDAEDWSDTDDEGQRTPTQTSFGDSRESTPMQADTLDISRLSRLLDPQSKDDREEAKMLGRHLQSSGVMTRSQYRRILQRNDIKLLASTRHRTPGAASMSPDEEEQILEEFMLDRRDAAAKSNAGSWDSGAEGMGSEGPQCV</sequence>
<feature type="compositionally biased region" description="Acidic residues" evidence="1">
    <location>
        <begin position="703"/>
        <end position="712"/>
    </location>
</feature>
<dbReference type="OrthoDB" id="66726at2759"/>
<feature type="region of interest" description="Disordered" evidence="1">
    <location>
        <begin position="684"/>
        <end position="736"/>
    </location>
</feature>
<feature type="transmembrane region" description="Helical" evidence="2">
    <location>
        <begin position="554"/>
        <end position="574"/>
    </location>
</feature>
<feature type="compositionally biased region" description="Polar residues" evidence="1">
    <location>
        <begin position="716"/>
        <end position="733"/>
    </location>
</feature>
<reference evidence="3" key="1">
    <citation type="submission" date="2022-10" db="EMBL/GenBank/DDBJ databases">
        <title>Tapping the CABI collections for fungal endophytes: first genome assemblies for Collariella, Neodidymelliopsis, Ascochyta clinopodiicola, Didymella pomorum, Didymosphaeria variabile, Neocosmospora piperis and Neocucurbitaria cava.</title>
        <authorList>
            <person name="Hill R."/>
        </authorList>
    </citation>
    <scope>NUCLEOTIDE SEQUENCE</scope>
    <source>
        <strain evidence="3">IMI 356815</strain>
    </source>
</reference>
<feature type="region of interest" description="Disordered" evidence="1">
    <location>
        <begin position="819"/>
        <end position="843"/>
    </location>
</feature>
<protein>
    <submittedName>
        <fullName evidence="3">Uncharacterized protein</fullName>
    </submittedName>
</protein>